<reference evidence="26" key="1">
    <citation type="submission" date="2018-05" db="EMBL/GenBank/DDBJ databases">
        <authorList>
            <person name="Lanie J.A."/>
            <person name="Ng W.-L."/>
            <person name="Kazmierczak K.M."/>
            <person name="Andrzejewski T.M."/>
            <person name="Davidsen T.M."/>
            <person name="Wayne K.J."/>
            <person name="Tettelin H."/>
            <person name="Glass J.I."/>
            <person name="Rusch D."/>
            <person name="Podicherti R."/>
            <person name="Tsui H.-C.T."/>
            <person name="Winkler M.E."/>
        </authorList>
    </citation>
    <scope>NUCLEOTIDE SEQUENCE</scope>
</reference>
<comment type="subcellular location">
    <subcellularLocation>
        <location evidence="1">Cell inner membrane</location>
        <topology evidence="1">Single-pass type II membrane protein</topology>
    </subcellularLocation>
</comment>
<feature type="domain" description="Penicillin-binding protein OB-like" evidence="25">
    <location>
        <begin position="237"/>
        <end position="352"/>
    </location>
</feature>
<dbReference type="GO" id="GO:0030288">
    <property type="term" value="C:outer membrane-bounded periplasmic space"/>
    <property type="evidence" value="ECO:0007669"/>
    <property type="project" value="TreeGrafter"/>
</dbReference>
<evidence type="ECO:0000256" key="19">
    <source>
        <dbReference type="ARBA" id="ARBA00023316"/>
    </source>
</evidence>
<keyword evidence="7" id="KW-0645">Protease</keyword>
<dbReference type="SUPFAM" id="SSF56601">
    <property type="entry name" value="beta-lactamase/transpeptidase-like"/>
    <property type="match status" value="1"/>
</dbReference>
<proteinExistence type="predicted"/>
<evidence type="ECO:0000256" key="3">
    <source>
        <dbReference type="ARBA" id="ARBA00018638"/>
    </source>
</evidence>
<evidence type="ECO:0000259" key="23">
    <source>
        <dbReference type="Pfam" id="PF00905"/>
    </source>
</evidence>
<dbReference type="SUPFAM" id="SSF53955">
    <property type="entry name" value="Lysozyme-like"/>
    <property type="match status" value="1"/>
</dbReference>
<dbReference type="InterPro" id="IPR031376">
    <property type="entry name" value="PCB_OB"/>
</dbReference>
<dbReference type="InterPro" id="IPR023346">
    <property type="entry name" value="Lysozyme-like_dom_sf"/>
</dbReference>
<dbReference type="Pfam" id="PF00905">
    <property type="entry name" value="Transpeptidase"/>
    <property type="match status" value="1"/>
</dbReference>
<dbReference type="GO" id="GO:0009252">
    <property type="term" value="P:peptidoglycan biosynthetic process"/>
    <property type="evidence" value="ECO:0007669"/>
    <property type="project" value="UniProtKB-KW"/>
</dbReference>
<evidence type="ECO:0000256" key="11">
    <source>
        <dbReference type="ARBA" id="ARBA00022801"/>
    </source>
</evidence>
<dbReference type="PANTHER" id="PTHR32282">
    <property type="entry name" value="BINDING PROTEIN TRANSPEPTIDASE, PUTATIVE-RELATED"/>
    <property type="match status" value="1"/>
</dbReference>
<dbReference type="GO" id="GO:0008955">
    <property type="term" value="F:peptidoglycan glycosyltransferase activity"/>
    <property type="evidence" value="ECO:0007669"/>
    <property type="project" value="UniProtKB-EC"/>
</dbReference>
<evidence type="ECO:0000256" key="13">
    <source>
        <dbReference type="ARBA" id="ARBA00022968"/>
    </source>
</evidence>
<dbReference type="InterPro" id="IPR050396">
    <property type="entry name" value="Glycosyltr_51/Transpeptidase"/>
</dbReference>
<evidence type="ECO:0000256" key="2">
    <source>
        <dbReference type="ARBA" id="ARBA00012448"/>
    </source>
</evidence>
<gene>
    <name evidence="26" type="ORF">METZ01_LOCUS223989</name>
</gene>
<evidence type="ECO:0000259" key="24">
    <source>
        <dbReference type="Pfam" id="PF00912"/>
    </source>
</evidence>
<dbReference type="EC" id="2.4.99.28" evidence="21"/>
<evidence type="ECO:0000256" key="18">
    <source>
        <dbReference type="ARBA" id="ARBA00023268"/>
    </source>
</evidence>
<evidence type="ECO:0000256" key="15">
    <source>
        <dbReference type="ARBA" id="ARBA00022989"/>
    </source>
</evidence>
<feature type="domain" description="Penicillin-binding protein transpeptidase" evidence="23">
    <location>
        <begin position="354"/>
        <end position="477"/>
    </location>
</feature>
<dbReference type="InterPro" id="IPR001460">
    <property type="entry name" value="PCN-bd_Tpept"/>
</dbReference>
<keyword evidence="17" id="KW-0046">Antibiotic resistance</keyword>
<keyword evidence="8" id="KW-0328">Glycosyltransferase</keyword>
<keyword evidence="6" id="KW-0121">Carboxypeptidase</keyword>
<evidence type="ECO:0000256" key="20">
    <source>
        <dbReference type="ARBA" id="ARBA00034000"/>
    </source>
</evidence>
<evidence type="ECO:0000256" key="21">
    <source>
        <dbReference type="ARBA" id="ARBA00044770"/>
    </source>
</evidence>
<keyword evidence="10" id="KW-0812">Transmembrane</keyword>
<dbReference type="AlphaFoldDB" id="A0A382G8K9"/>
<evidence type="ECO:0000256" key="14">
    <source>
        <dbReference type="ARBA" id="ARBA00022984"/>
    </source>
</evidence>
<keyword evidence="18" id="KW-0511">Multifunctional enzyme</keyword>
<dbReference type="Gene3D" id="1.10.3810.10">
    <property type="entry name" value="Biosynthetic peptidoglycan transglycosylase-like"/>
    <property type="match status" value="1"/>
</dbReference>
<dbReference type="InterPro" id="IPR001264">
    <property type="entry name" value="Glyco_trans_51"/>
</dbReference>
<dbReference type="EMBL" id="UINC01053971">
    <property type="protein sequence ID" value="SVB71135.1"/>
    <property type="molecule type" value="Genomic_DNA"/>
</dbReference>
<keyword evidence="19" id="KW-0961">Cell wall biogenesis/degradation</keyword>
<evidence type="ECO:0000256" key="9">
    <source>
        <dbReference type="ARBA" id="ARBA00022679"/>
    </source>
</evidence>
<evidence type="ECO:0000256" key="4">
    <source>
        <dbReference type="ARBA" id="ARBA00022475"/>
    </source>
</evidence>
<dbReference type="GO" id="GO:0071555">
    <property type="term" value="P:cell wall organization"/>
    <property type="evidence" value="ECO:0007669"/>
    <property type="project" value="UniProtKB-KW"/>
</dbReference>
<evidence type="ECO:0000256" key="17">
    <source>
        <dbReference type="ARBA" id="ARBA00023251"/>
    </source>
</evidence>
<evidence type="ECO:0000256" key="6">
    <source>
        <dbReference type="ARBA" id="ARBA00022645"/>
    </source>
</evidence>
<dbReference type="EC" id="3.4.16.4" evidence="2"/>
<dbReference type="GO" id="GO:0008658">
    <property type="term" value="F:penicillin binding"/>
    <property type="evidence" value="ECO:0007669"/>
    <property type="project" value="InterPro"/>
</dbReference>
<dbReference type="GO" id="GO:0008360">
    <property type="term" value="P:regulation of cell shape"/>
    <property type="evidence" value="ECO:0007669"/>
    <property type="project" value="UniProtKB-KW"/>
</dbReference>
<dbReference type="Pfam" id="PF00912">
    <property type="entry name" value="Transgly"/>
    <property type="match status" value="1"/>
</dbReference>
<dbReference type="GO" id="GO:0006508">
    <property type="term" value="P:proteolysis"/>
    <property type="evidence" value="ECO:0007669"/>
    <property type="project" value="UniProtKB-KW"/>
</dbReference>
<keyword evidence="9" id="KW-0808">Transferase</keyword>
<evidence type="ECO:0000256" key="16">
    <source>
        <dbReference type="ARBA" id="ARBA00023136"/>
    </source>
</evidence>
<name>A0A382G8K9_9ZZZZ</name>
<keyword evidence="11" id="KW-0378">Hydrolase</keyword>
<accession>A0A382G8K9</accession>
<keyword evidence="4" id="KW-1003">Cell membrane</keyword>
<feature type="non-terminal residue" evidence="26">
    <location>
        <position position="503"/>
    </location>
</feature>
<dbReference type="InterPro" id="IPR012338">
    <property type="entry name" value="Beta-lactam/transpept-like"/>
</dbReference>
<evidence type="ECO:0000256" key="10">
    <source>
        <dbReference type="ARBA" id="ARBA00022692"/>
    </source>
</evidence>
<protein>
    <recommendedName>
        <fullName evidence="3">Penicillin-binding protein 1A</fullName>
        <ecNumber evidence="21">2.4.99.28</ecNumber>
        <ecNumber evidence="2">3.4.16.4</ecNumber>
    </recommendedName>
</protein>
<dbReference type="GO" id="GO:0009002">
    <property type="term" value="F:serine-type D-Ala-D-Ala carboxypeptidase activity"/>
    <property type="evidence" value="ECO:0007669"/>
    <property type="project" value="UniProtKB-EC"/>
</dbReference>
<dbReference type="PANTHER" id="PTHR32282:SF27">
    <property type="entry name" value="PENICILLIN-BINDING PROTEIN 1A"/>
    <property type="match status" value="1"/>
</dbReference>
<feature type="domain" description="Glycosyl transferase family 51" evidence="24">
    <location>
        <begin position="2"/>
        <end position="149"/>
    </location>
</feature>
<dbReference type="InterPro" id="IPR036950">
    <property type="entry name" value="PBP_transglycosylase"/>
</dbReference>
<evidence type="ECO:0000313" key="26">
    <source>
        <dbReference type="EMBL" id="SVB71135.1"/>
    </source>
</evidence>
<comment type="catalytic activity">
    <reaction evidence="20">
        <text>Preferential cleavage: (Ac)2-L-Lys-D-Ala-|-D-Ala. Also transpeptidation of peptidyl-alanyl moieties that are N-acyl substituents of D-alanine.</text>
        <dbReference type="EC" id="3.4.16.4"/>
    </reaction>
</comment>
<keyword evidence="15" id="KW-1133">Transmembrane helix</keyword>
<keyword evidence="5" id="KW-0997">Cell inner membrane</keyword>
<evidence type="ECO:0000256" key="1">
    <source>
        <dbReference type="ARBA" id="ARBA00004249"/>
    </source>
</evidence>
<evidence type="ECO:0000256" key="5">
    <source>
        <dbReference type="ARBA" id="ARBA00022519"/>
    </source>
</evidence>
<evidence type="ECO:0000256" key="12">
    <source>
        <dbReference type="ARBA" id="ARBA00022960"/>
    </source>
</evidence>
<dbReference type="GO" id="GO:0005886">
    <property type="term" value="C:plasma membrane"/>
    <property type="evidence" value="ECO:0007669"/>
    <property type="project" value="UniProtKB-SubCell"/>
</dbReference>
<evidence type="ECO:0000256" key="8">
    <source>
        <dbReference type="ARBA" id="ARBA00022676"/>
    </source>
</evidence>
<organism evidence="26">
    <name type="scientific">marine metagenome</name>
    <dbReference type="NCBI Taxonomy" id="408172"/>
    <lineage>
        <taxon>unclassified sequences</taxon>
        <taxon>metagenomes</taxon>
        <taxon>ecological metagenomes</taxon>
    </lineage>
</organism>
<feature type="non-terminal residue" evidence="26">
    <location>
        <position position="1"/>
    </location>
</feature>
<keyword evidence="12" id="KW-0133">Cell shape</keyword>
<dbReference type="Pfam" id="PF17092">
    <property type="entry name" value="PCB_OB"/>
    <property type="match status" value="1"/>
</dbReference>
<sequence>SAEDKNFYYHPGIDPVGILRAALINLKNIAQGRRLVGASTVTQQVAKNFLLTSDVTLKRKIKEAILAFRIERALSKKRILELYLNEIYLGFGSYGVATAALNYFNKSLDNLSISEAAFLAALPKAPNNYNPLKNSSGARARRDWVIGRMLEDEVITSEEARQAKAKPLYVRSRDNTEYVQAKYFAEEVRQELVKRYGEKKLYKGGLSVRTTLNPVYQSIAYRALRDGLEAYDRRHGWRGPLAHVELNQDWLSQLVSIKPPTAIGDWHISVVREILEEKTKIGLDDGSLGVIPFKELKWARKWLKGENLGPSVKKPGDVLSVGDIILVDKVTGEKEDNATKEVNYSLQQIPEIEGALLAIDPHTGRVLAMVGGYDYEKSQFNRSVHARRQPGSAFKPFVYLVALDKGFTPSSLILDAPFVIDQGPGLPKWRPANYTKKFYGPSTMRLGIEKSRNLMTVRLAQTIGIESIAQYAHKFGIVDQLPRQLSMSLGAGETTLLRLTAAY</sequence>
<dbReference type="Gene3D" id="3.40.710.10">
    <property type="entry name" value="DD-peptidase/beta-lactamase superfamily"/>
    <property type="match status" value="2"/>
</dbReference>
<evidence type="ECO:0000256" key="22">
    <source>
        <dbReference type="ARBA" id="ARBA00049902"/>
    </source>
</evidence>
<evidence type="ECO:0000256" key="7">
    <source>
        <dbReference type="ARBA" id="ARBA00022670"/>
    </source>
</evidence>
<evidence type="ECO:0000259" key="25">
    <source>
        <dbReference type="Pfam" id="PF17092"/>
    </source>
</evidence>
<keyword evidence="13" id="KW-0735">Signal-anchor</keyword>
<keyword evidence="16" id="KW-0472">Membrane</keyword>
<comment type="catalytic activity">
    <reaction evidence="22">
        <text>[GlcNAc-(1-&gt;4)-Mur2Ac(oyl-L-Ala-gamma-D-Glu-L-Lys-D-Ala-D-Ala)](n)-di-trans,octa-cis-undecaprenyl diphosphate + beta-D-GlcNAc-(1-&gt;4)-Mur2Ac(oyl-L-Ala-gamma-D-Glu-L-Lys-D-Ala-D-Ala)-di-trans,octa-cis-undecaprenyl diphosphate = [GlcNAc-(1-&gt;4)-Mur2Ac(oyl-L-Ala-gamma-D-Glu-L-Lys-D-Ala-D-Ala)](n+1)-di-trans,octa-cis-undecaprenyl diphosphate + di-trans,octa-cis-undecaprenyl diphosphate + H(+)</text>
        <dbReference type="Rhea" id="RHEA:23708"/>
        <dbReference type="Rhea" id="RHEA-COMP:9602"/>
        <dbReference type="Rhea" id="RHEA-COMP:9603"/>
        <dbReference type="ChEBI" id="CHEBI:15378"/>
        <dbReference type="ChEBI" id="CHEBI:58405"/>
        <dbReference type="ChEBI" id="CHEBI:60033"/>
        <dbReference type="ChEBI" id="CHEBI:78435"/>
        <dbReference type="EC" id="2.4.99.28"/>
    </reaction>
</comment>
<dbReference type="GO" id="GO:0046677">
    <property type="term" value="P:response to antibiotic"/>
    <property type="evidence" value="ECO:0007669"/>
    <property type="project" value="UniProtKB-KW"/>
</dbReference>
<keyword evidence="14" id="KW-0573">Peptidoglycan synthesis</keyword>